<reference evidence="1 2" key="1">
    <citation type="journal article" date="2018" name="Sci. Rep.">
        <title>Genomic signatures of local adaptation to the degree of environmental predictability in rotifers.</title>
        <authorList>
            <person name="Franch-Gras L."/>
            <person name="Hahn C."/>
            <person name="Garcia-Roger E.M."/>
            <person name="Carmona M.J."/>
            <person name="Serra M."/>
            <person name="Gomez A."/>
        </authorList>
    </citation>
    <scope>NUCLEOTIDE SEQUENCE [LARGE SCALE GENOMIC DNA]</scope>
    <source>
        <strain evidence="1">HYR1</strain>
    </source>
</reference>
<sequence>MYFNIHYLRSHRYFYCWMRSEIVGPIDWRFQFNDMVKFVSKSRSKTRPAKCISWYEFTITQI</sequence>
<organism evidence="1 2">
    <name type="scientific">Brachionus plicatilis</name>
    <name type="common">Marine rotifer</name>
    <name type="synonym">Brachionus muelleri</name>
    <dbReference type="NCBI Taxonomy" id="10195"/>
    <lineage>
        <taxon>Eukaryota</taxon>
        <taxon>Metazoa</taxon>
        <taxon>Spiralia</taxon>
        <taxon>Gnathifera</taxon>
        <taxon>Rotifera</taxon>
        <taxon>Eurotatoria</taxon>
        <taxon>Monogononta</taxon>
        <taxon>Pseudotrocha</taxon>
        <taxon>Ploima</taxon>
        <taxon>Brachionidae</taxon>
        <taxon>Brachionus</taxon>
    </lineage>
</organism>
<proteinExistence type="predicted"/>
<dbReference type="EMBL" id="REGN01006968">
    <property type="protein sequence ID" value="RNA07673.1"/>
    <property type="molecule type" value="Genomic_DNA"/>
</dbReference>
<comment type="caution">
    <text evidence="1">The sequence shown here is derived from an EMBL/GenBank/DDBJ whole genome shotgun (WGS) entry which is preliminary data.</text>
</comment>
<protein>
    <submittedName>
        <fullName evidence="1">Uncharacterized protein</fullName>
    </submittedName>
</protein>
<name>A0A3M7Q8I9_BRAPC</name>
<evidence type="ECO:0000313" key="1">
    <source>
        <dbReference type="EMBL" id="RNA07673.1"/>
    </source>
</evidence>
<gene>
    <name evidence="1" type="ORF">BpHYR1_046465</name>
</gene>
<accession>A0A3M7Q8I9</accession>
<dbReference type="Proteomes" id="UP000276133">
    <property type="component" value="Unassembled WGS sequence"/>
</dbReference>
<evidence type="ECO:0000313" key="2">
    <source>
        <dbReference type="Proteomes" id="UP000276133"/>
    </source>
</evidence>
<dbReference type="AlphaFoldDB" id="A0A3M7Q8I9"/>
<keyword evidence="2" id="KW-1185">Reference proteome</keyword>